<dbReference type="Proteomes" id="UP000053758">
    <property type="component" value="Unassembled WGS sequence"/>
</dbReference>
<keyword evidence="2" id="KW-1185">Reference proteome</keyword>
<dbReference type="OrthoDB" id="2554375at2759"/>
<protein>
    <submittedName>
        <fullName evidence="1">Uncharacterized protein</fullName>
    </submittedName>
</protein>
<accession>A0A081CL02</accession>
<evidence type="ECO:0000313" key="2">
    <source>
        <dbReference type="Proteomes" id="UP000053758"/>
    </source>
</evidence>
<dbReference type="HOGENOM" id="CLU_302719_0_0_1"/>
<reference evidence="2" key="1">
    <citation type="journal article" date="2014" name="Genome Announc.">
        <title>Draft Genome Sequence of the Yeast Pseudozyma antarctica Type Strain JCM10317, a Producer of the Glycolipid Biosurfactants, Mannosylerythritol Lipids.</title>
        <authorList>
            <person name="Saika A."/>
            <person name="Koike H."/>
            <person name="Hori T."/>
            <person name="Fukuoka T."/>
            <person name="Sato S."/>
            <person name="Habe H."/>
            <person name="Kitamoto D."/>
            <person name="Morita T."/>
        </authorList>
    </citation>
    <scope>NUCLEOTIDE SEQUENCE [LARGE SCALE GENOMIC DNA]</scope>
    <source>
        <strain evidence="2">JCM 10317</strain>
    </source>
</reference>
<dbReference type="RefSeq" id="XP_014654635.1">
    <property type="nucleotide sequence ID" value="XM_014799149.1"/>
</dbReference>
<proteinExistence type="predicted"/>
<sequence>MKFSSSFSAIVVASVATAHLSSAAPISTRDIVQGASQGVSQQGSGGPVSQKNSSEQKSIQGVKVTKDDSFFVPSHAHSQAAPPAAAAPASEILGSDGHGNLYSRQLMGLLGDQGAKQQASADGRGGNSLQEQLNKPVLSGSGNSLTAGGPTSATNDGQGGSIEQGLKQVQDLGGLLSKRLLGAQGGKQGASADGYGGNSLQGQLNKPVLSGAGNSLTAGGPQASQNDGTGGQIQQSLEQIESLGGLVRKELLGAQGGKQGASANGYGGNSGQLQSNVPVLSGHGNSLTAGGPQYAQNNGQGGSITQTLDQVQSLGGLGRRQAFAEGHQLGSANGYGGHSLQGQDNAPVISGYGNSVTAGGPQYSQNNGNGGSVKQSLAESLGQRQLEALGLQDGRADGYGGQSVQYQSNRPVVSGYGNSVTTGGPQGATNNGQGGTIDQGLKQLFARGYQGLGQGVGQSIHQYGSAEGKGGNAYISGADGPTSVNTSATGGAVNQYASGQQSGAQSATQGYQQDHIDYFGSGYFRRELQSAGQDVDQGLEQYGNAAAHGGSAYIAGSRGPTHVNTGAQGGVVTQNAQADQQSQQSGTQGAADGFYDYFSARGLQSLGQSTAQKTQQAGAADAAGGPAAIAGSKGFTDVDTSSHGGAVAQNATSNQLSDQKAGQSDERIFYKAFYPRTDTDVSLSQGNAQNIYTNAESNAHLTASNAAELKHAGAWSHEPTSFDAADASAKTDDISQIVGAQQNNTQTAEQHVKRSIPSFGALQNANADARGGDSLDFQHNGKVVEGNGINSVQGGPQTSNGSAQGGRLSQLLNF</sequence>
<evidence type="ECO:0000313" key="1">
    <source>
        <dbReference type="EMBL" id="GAK67348.1"/>
    </source>
</evidence>
<gene>
    <name evidence="1" type="ORF">PAN0_017c5575</name>
</gene>
<dbReference type="GeneID" id="26306300"/>
<dbReference type="AlphaFoldDB" id="A0A081CL02"/>
<name>A0A081CL02_PSEA2</name>
<organism evidence="1 2">
    <name type="scientific">Pseudozyma antarctica</name>
    <name type="common">Yeast</name>
    <name type="synonym">Candida antarctica</name>
    <dbReference type="NCBI Taxonomy" id="84753"/>
    <lineage>
        <taxon>Eukaryota</taxon>
        <taxon>Fungi</taxon>
        <taxon>Dikarya</taxon>
        <taxon>Basidiomycota</taxon>
        <taxon>Ustilaginomycotina</taxon>
        <taxon>Ustilaginomycetes</taxon>
        <taxon>Ustilaginales</taxon>
        <taxon>Ustilaginaceae</taxon>
        <taxon>Moesziomyces</taxon>
    </lineage>
</organism>
<dbReference type="EMBL" id="DF830084">
    <property type="protein sequence ID" value="GAK67348.1"/>
    <property type="molecule type" value="Genomic_DNA"/>
</dbReference>